<protein>
    <submittedName>
        <fullName evidence="1">Uncharacterized protein</fullName>
    </submittedName>
</protein>
<evidence type="ECO:0000313" key="2">
    <source>
        <dbReference type="Proteomes" id="UP001632038"/>
    </source>
</evidence>
<dbReference type="Proteomes" id="UP001632038">
    <property type="component" value="Unassembled WGS sequence"/>
</dbReference>
<dbReference type="EMBL" id="JAVIJP010000032">
    <property type="protein sequence ID" value="KAL3632614.1"/>
    <property type="molecule type" value="Genomic_DNA"/>
</dbReference>
<accession>A0ABD3CU34</accession>
<comment type="caution">
    <text evidence="1">The sequence shown here is derived from an EMBL/GenBank/DDBJ whole genome shotgun (WGS) entry which is preliminary data.</text>
</comment>
<evidence type="ECO:0000313" key="1">
    <source>
        <dbReference type="EMBL" id="KAL3632614.1"/>
    </source>
</evidence>
<name>A0ABD3CU34_9LAMI</name>
<reference evidence="2" key="1">
    <citation type="journal article" date="2024" name="IScience">
        <title>Strigolactones Initiate the Formation of Haustorium-like Structures in Castilleja.</title>
        <authorList>
            <person name="Buerger M."/>
            <person name="Peterson D."/>
            <person name="Chory J."/>
        </authorList>
    </citation>
    <scope>NUCLEOTIDE SEQUENCE [LARGE SCALE GENOMIC DNA]</scope>
</reference>
<organism evidence="1 2">
    <name type="scientific">Castilleja foliolosa</name>
    <dbReference type="NCBI Taxonomy" id="1961234"/>
    <lineage>
        <taxon>Eukaryota</taxon>
        <taxon>Viridiplantae</taxon>
        <taxon>Streptophyta</taxon>
        <taxon>Embryophyta</taxon>
        <taxon>Tracheophyta</taxon>
        <taxon>Spermatophyta</taxon>
        <taxon>Magnoliopsida</taxon>
        <taxon>eudicotyledons</taxon>
        <taxon>Gunneridae</taxon>
        <taxon>Pentapetalae</taxon>
        <taxon>asterids</taxon>
        <taxon>lamiids</taxon>
        <taxon>Lamiales</taxon>
        <taxon>Orobanchaceae</taxon>
        <taxon>Pedicularideae</taxon>
        <taxon>Castillejinae</taxon>
        <taxon>Castilleja</taxon>
    </lineage>
</organism>
<keyword evidence="2" id="KW-1185">Reference proteome</keyword>
<proteinExistence type="predicted"/>
<sequence length="35" mass="3873">MGCIMIRIRKVFESGVVDDESEVSSQRTSSAVLRS</sequence>
<gene>
    <name evidence="1" type="ORF">CASFOL_025598</name>
</gene>
<dbReference type="AlphaFoldDB" id="A0ABD3CU34"/>